<reference evidence="2 3" key="1">
    <citation type="submission" date="2019-07" db="EMBL/GenBank/DDBJ databases">
        <title>Sphingomonas alkalisoli sp. nov., isolated from rhizosphere soil of Suaedae salsa.</title>
        <authorList>
            <person name="Zhang H."/>
            <person name="Xu L."/>
            <person name="Zhang J.-X."/>
            <person name="Sun J.-Q."/>
        </authorList>
    </citation>
    <scope>NUCLEOTIDE SEQUENCE [LARGE SCALE GENOMIC DNA]</scope>
    <source>
        <strain evidence="2 3">XS-10</strain>
    </source>
</reference>
<gene>
    <name evidence="2" type="ORF">FPZ54_00550</name>
</gene>
<sequence>MTLAPRMDAAPEVRIVSAELSPGPRVAHALLLAAALSGTVVTLSLFITEPDLPLRTRAALAVLSLIGMGWTGYALWVLTRRRVLYARQQVVAGWMAVSFTSVFTLGALAIGIGSGMPVGFAAAAMGGAMVGAALLLLSRARRRLTALTAKRRALETQMAEGVR</sequence>
<dbReference type="Proteomes" id="UP000318055">
    <property type="component" value="Chromosome"/>
</dbReference>
<dbReference type="KEGG" id="ssua:FPZ54_00550"/>
<dbReference type="OrthoDB" id="7585343at2"/>
<evidence type="ECO:0008006" key="4">
    <source>
        <dbReference type="Google" id="ProtNLM"/>
    </source>
</evidence>
<feature type="transmembrane region" description="Helical" evidence="1">
    <location>
        <begin position="29"/>
        <end position="47"/>
    </location>
</feature>
<dbReference type="AlphaFoldDB" id="A0A518RB28"/>
<dbReference type="RefSeq" id="WP_145844185.1">
    <property type="nucleotide sequence ID" value="NZ_CP042239.1"/>
</dbReference>
<evidence type="ECO:0000256" key="1">
    <source>
        <dbReference type="SAM" id="Phobius"/>
    </source>
</evidence>
<evidence type="ECO:0000313" key="3">
    <source>
        <dbReference type="Proteomes" id="UP000318055"/>
    </source>
</evidence>
<organism evidence="2 3">
    <name type="scientific">Sphingomonas suaedae</name>
    <dbReference type="NCBI Taxonomy" id="2599297"/>
    <lineage>
        <taxon>Bacteria</taxon>
        <taxon>Pseudomonadati</taxon>
        <taxon>Pseudomonadota</taxon>
        <taxon>Alphaproteobacteria</taxon>
        <taxon>Sphingomonadales</taxon>
        <taxon>Sphingomonadaceae</taxon>
        <taxon>Sphingomonas</taxon>
    </lineage>
</organism>
<proteinExistence type="predicted"/>
<evidence type="ECO:0000313" key="2">
    <source>
        <dbReference type="EMBL" id="QDX24663.1"/>
    </source>
</evidence>
<protein>
    <recommendedName>
        <fullName evidence="4">Transmembrane transport protein</fullName>
    </recommendedName>
</protein>
<accession>A0A518RB28</accession>
<keyword evidence="3" id="KW-1185">Reference proteome</keyword>
<name>A0A518RB28_9SPHN</name>
<feature type="transmembrane region" description="Helical" evidence="1">
    <location>
        <begin position="90"/>
        <end position="112"/>
    </location>
</feature>
<feature type="transmembrane region" description="Helical" evidence="1">
    <location>
        <begin position="59"/>
        <end position="78"/>
    </location>
</feature>
<keyword evidence="1" id="KW-0812">Transmembrane</keyword>
<dbReference type="EMBL" id="CP042239">
    <property type="protein sequence ID" value="QDX24663.1"/>
    <property type="molecule type" value="Genomic_DNA"/>
</dbReference>
<feature type="transmembrane region" description="Helical" evidence="1">
    <location>
        <begin position="118"/>
        <end position="137"/>
    </location>
</feature>
<keyword evidence="1" id="KW-1133">Transmembrane helix</keyword>
<keyword evidence="1" id="KW-0472">Membrane</keyword>